<feature type="transmembrane region" description="Helical" evidence="1">
    <location>
        <begin position="112"/>
        <end position="134"/>
    </location>
</feature>
<keyword evidence="1" id="KW-0472">Membrane</keyword>
<name>A0ABU2Y6G5_9FLAO</name>
<keyword evidence="3" id="KW-1185">Reference proteome</keyword>
<feature type="transmembrane region" description="Helical" evidence="1">
    <location>
        <begin position="146"/>
        <end position="169"/>
    </location>
</feature>
<proteinExistence type="predicted"/>
<keyword evidence="1" id="KW-0812">Transmembrane</keyword>
<evidence type="ECO:0000313" key="2">
    <source>
        <dbReference type="EMBL" id="MDT0553788.1"/>
    </source>
</evidence>
<dbReference type="Proteomes" id="UP001252186">
    <property type="component" value="Unassembled WGS sequence"/>
</dbReference>
<dbReference type="EMBL" id="JAVRHV010000006">
    <property type="protein sequence ID" value="MDT0553788.1"/>
    <property type="molecule type" value="Genomic_DNA"/>
</dbReference>
<dbReference type="InterPro" id="IPR021315">
    <property type="entry name" value="Gap/Sap"/>
</dbReference>
<accession>A0ABU2Y6G5</accession>
<feature type="transmembrane region" description="Helical" evidence="1">
    <location>
        <begin position="190"/>
        <end position="209"/>
    </location>
</feature>
<evidence type="ECO:0000313" key="3">
    <source>
        <dbReference type="Proteomes" id="UP001252186"/>
    </source>
</evidence>
<organism evidence="2 3">
    <name type="scientific">Urechidicola vernalis</name>
    <dbReference type="NCBI Taxonomy" id="3075600"/>
    <lineage>
        <taxon>Bacteria</taxon>
        <taxon>Pseudomonadati</taxon>
        <taxon>Bacteroidota</taxon>
        <taxon>Flavobacteriia</taxon>
        <taxon>Flavobacteriales</taxon>
        <taxon>Flavobacteriaceae</taxon>
        <taxon>Urechidicola</taxon>
    </lineage>
</organism>
<sequence>MLIGLALSPLPLIAMFMLLLTPKAKQNSSAFLIGWLVGVYLIAGAVLLLPIPLEATWKSMGSSKNTQIIIGVAMLLAAVIVKIKGTKKTDPIKIPKLFVHIDKFGFKRSISLGFLMCTINVKNLALVVAGAVQIKTALTSDLLDRGIASLLFTVLASSSMIVPVIIYNLSQEKLDTLFLKWRNFLIRNQTSILMMVLSFFGVLLIYMGLSSV</sequence>
<feature type="transmembrane region" description="Helical" evidence="1">
    <location>
        <begin position="6"/>
        <end position="22"/>
    </location>
</feature>
<feature type="transmembrane region" description="Helical" evidence="1">
    <location>
        <begin position="29"/>
        <end position="53"/>
    </location>
</feature>
<keyword evidence="1" id="KW-1133">Transmembrane helix</keyword>
<reference evidence="2 3" key="1">
    <citation type="submission" date="2023-09" db="EMBL/GenBank/DDBJ databases">
        <authorList>
            <person name="Rey-Velasco X."/>
        </authorList>
    </citation>
    <scope>NUCLEOTIDE SEQUENCE [LARGE SCALE GENOMIC DNA]</scope>
    <source>
        <strain evidence="2 3">P050</strain>
    </source>
</reference>
<evidence type="ECO:0000256" key="1">
    <source>
        <dbReference type="SAM" id="Phobius"/>
    </source>
</evidence>
<feature type="transmembrane region" description="Helical" evidence="1">
    <location>
        <begin position="65"/>
        <end position="83"/>
    </location>
</feature>
<comment type="caution">
    <text evidence="2">The sequence shown here is derived from an EMBL/GenBank/DDBJ whole genome shotgun (WGS) entry which is preliminary data.</text>
</comment>
<dbReference type="Pfam" id="PF11139">
    <property type="entry name" value="SfLAP"/>
    <property type="match status" value="1"/>
</dbReference>
<protein>
    <submittedName>
        <fullName evidence="2">GAP family protein</fullName>
    </submittedName>
</protein>
<gene>
    <name evidence="2" type="ORF">RM519_11065</name>
</gene>
<dbReference type="RefSeq" id="WP_311593875.1">
    <property type="nucleotide sequence ID" value="NZ_JAVRHV010000006.1"/>
</dbReference>